<dbReference type="GO" id="GO:0015074">
    <property type="term" value="P:DNA integration"/>
    <property type="evidence" value="ECO:0007669"/>
    <property type="project" value="InterPro"/>
</dbReference>
<evidence type="ECO:0000313" key="2">
    <source>
        <dbReference type="EMBL" id="GFS28088.1"/>
    </source>
</evidence>
<dbReference type="Pfam" id="PF13683">
    <property type="entry name" value="rve_3"/>
    <property type="match status" value="1"/>
</dbReference>
<organism evidence="2 3">
    <name type="scientific">Elysia marginata</name>
    <dbReference type="NCBI Taxonomy" id="1093978"/>
    <lineage>
        <taxon>Eukaryota</taxon>
        <taxon>Metazoa</taxon>
        <taxon>Spiralia</taxon>
        <taxon>Lophotrochozoa</taxon>
        <taxon>Mollusca</taxon>
        <taxon>Gastropoda</taxon>
        <taxon>Heterobranchia</taxon>
        <taxon>Euthyneura</taxon>
        <taxon>Panpulmonata</taxon>
        <taxon>Sacoglossa</taxon>
        <taxon>Placobranchoidea</taxon>
        <taxon>Plakobranchidae</taxon>
        <taxon>Elysia</taxon>
    </lineage>
</organism>
<dbReference type="AlphaFoldDB" id="A0AAV4K280"/>
<dbReference type="GO" id="GO:0003676">
    <property type="term" value="F:nucleic acid binding"/>
    <property type="evidence" value="ECO:0007669"/>
    <property type="project" value="InterPro"/>
</dbReference>
<protein>
    <submittedName>
        <fullName evidence="2">Polyprotein</fullName>
    </submittedName>
</protein>
<gene>
    <name evidence="2" type="ORF">ElyMa_005334300</name>
</gene>
<name>A0AAV4K280_9GAST</name>
<reference evidence="2 3" key="1">
    <citation type="journal article" date="2021" name="Elife">
        <title>Chloroplast acquisition without the gene transfer in kleptoplastic sea slugs, Plakobranchus ocellatus.</title>
        <authorList>
            <person name="Maeda T."/>
            <person name="Takahashi S."/>
            <person name="Yoshida T."/>
            <person name="Shimamura S."/>
            <person name="Takaki Y."/>
            <person name="Nagai Y."/>
            <person name="Toyoda A."/>
            <person name="Suzuki Y."/>
            <person name="Arimoto A."/>
            <person name="Ishii H."/>
            <person name="Satoh N."/>
            <person name="Nishiyama T."/>
            <person name="Hasebe M."/>
            <person name="Maruyama T."/>
            <person name="Minagawa J."/>
            <person name="Obokata J."/>
            <person name="Shigenobu S."/>
        </authorList>
    </citation>
    <scope>NUCLEOTIDE SEQUENCE [LARGE SCALE GENOMIC DNA]</scope>
</reference>
<sequence>MRYNNIHHIHTAPYHPSSNGLAERSVETYKSSLRKMTRGTVHEKADRFLFKYRTTPHSTTGITPAELMFNRKIKTRLVMIHDSVAKNVTKSQMNEKLYHDKHSKAREITVQDPVLVKSFTSSHPKYMPGEVVKQTGPVSFQV</sequence>
<dbReference type="InterPro" id="IPR050951">
    <property type="entry name" value="Retrovirus_Pol_polyprotein"/>
</dbReference>
<dbReference type="EMBL" id="BMAT01010612">
    <property type="protein sequence ID" value="GFS28088.1"/>
    <property type="molecule type" value="Genomic_DNA"/>
</dbReference>
<dbReference type="PROSITE" id="PS50994">
    <property type="entry name" value="INTEGRASE"/>
    <property type="match status" value="1"/>
</dbReference>
<evidence type="ECO:0000313" key="3">
    <source>
        <dbReference type="Proteomes" id="UP000762676"/>
    </source>
</evidence>
<dbReference type="InterPro" id="IPR012337">
    <property type="entry name" value="RNaseH-like_sf"/>
</dbReference>
<dbReference type="InterPro" id="IPR036397">
    <property type="entry name" value="RNaseH_sf"/>
</dbReference>
<evidence type="ECO:0000259" key="1">
    <source>
        <dbReference type="PROSITE" id="PS50994"/>
    </source>
</evidence>
<dbReference type="Gene3D" id="3.30.420.10">
    <property type="entry name" value="Ribonuclease H-like superfamily/Ribonuclease H"/>
    <property type="match status" value="1"/>
</dbReference>
<keyword evidence="3" id="KW-1185">Reference proteome</keyword>
<dbReference type="Proteomes" id="UP000762676">
    <property type="component" value="Unassembled WGS sequence"/>
</dbReference>
<dbReference type="PANTHER" id="PTHR37984">
    <property type="entry name" value="PROTEIN CBG26694"/>
    <property type="match status" value="1"/>
</dbReference>
<comment type="caution">
    <text evidence="2">The sequence shown here is derived from an EMBL/GenBank/DDBJ whole genome shotgun (WGS) entry which is preliminary data.</text>
</comment>
<feature type="domain" description="Integrase catalytic" evidence="1">
    <location>
        <begin position="1"/>
        <end position="72"/>
    </location>
</feature>
<accession>A0AAV4K280</accession>
<dbReference type="PANTHER" id="PTHR37984:SF13">
    <property type="entry name" value="RIBONUCLEASE H"/>
    <property type="match status" value="1"/>
</dbReference>
<dbReference type="InterPro" id="IPR001584">
    <property type="entry name" value="Integrase_cat-core"/>
</dbReference>
<proteinExistence type="predicted"/>
<dbReference type="SUPFAM" id="SSF53098">
    <property type="entry name" value="Ribonuclease H-like"/>
    <property type="match status" value="1"/>
</dbReference>